<keyword evidence="1" id="KW-1133">Transmembrane helix</keyword>
<proteinExistence type="predicted"/>
<dbReference type="EMBL" id="VNFE01000006">
    <property type="protein sequence ID" value="TVU88358.1"/>
    <property type="molecule type" value="Genomic_DNA"/>
</dbReference>
<comment type="caution">
    <text evidence="2">The sequence shown here is derived from an EMBL/GenBank/DDBJ whole genome shotgun (WGS) entry which is preliminary data.</text>
</comment>
<evidence type="ECO:0000313" key="2">
    <source>
        <dbReference type="EMBL" id="TVU88358.1"/>
    </source>
</evidence>
<evidence type="ECO:0000313" key="3">
    <source>
        <dbReference type="Proteomes" id="UP000317288"/>
    </source>
</evidence>
<gene>
    <name evidence="2" type="ORF">FQP89_19080</name>
</gene>
<protein>
    <submittedName>
        <fullName evidence="2">Uncharacterized protein</fullName>
    </submittedName>
</protein>
<dbReference type="RefSeq" id="WP_144814234.1">
    <property type="nucleotide sequence ID" value="NZ_VNFE01000006.1"/>
</dbReference>
<feature type="transmembrane region" description="Helical" evidence="1">
    <location>
        <begin position="6"/>
        <end position="25"/>
    </location>
</feature>
<accession>A0A558J3Z3</accession>
<keyword evidence="1" id="KW-0812">Transmembrane</keyword>
<keyword evidence="1" id="KW-0472">Membrane</keyword>
<dbReference type="Proteomes" id="UP000317288">
    <property type="component" value="Unassembled WGS sequence"/>
</dbReference>
<reference evidence="2 3" key="1">
    <citation type="submission" date="2019-07" db="EMBL/GenBank/DDBJ databases">
        <title>Diversity of Bacteria from Kongsfjorden, Arctic.</title>
        <authorList>
            <person name="Yu Y."/>
        </authorList>
    </citation>
    <scope>NUCLEOTIDE SEQUENCE [LARGE SCALE GENOMIC DNA]</scope>
    <source>
        <strain evidence="2 3">SM1922</strain>
    </source>
</reference>
<name>A0A558J3Z3_9GAMM</name>
<dbReference type="AlphaFoldDB" id="A0A558J3Z3"/>
<organism evidence="2 3">
    <name type="scientific">Vreelandella titanicae</name>
    <dbReference type="NCBI Taxonomy" id="664683"/>
    <lineage>
        <taxon>Bacteria</taxon>
        <taxon>Pseudomonadati</taxon>
        <taxon>Pseudomonadota</taxon>
        <taxon>Gammaproteobacteria</taxon>
        <taxon>Oceanospirillales</taxon>
        <taxon>Halomonadaceae</taxon>
        <taxon>Vreelandella</taxon>
    </lineage>
</organism>
<sequence>MDIQSIALGFLSGVLLALIGGLINHKIKTKSEEQKAIEKAEYELFLKLNDLYQWYFWLATNELHKKETDDEIITTIHKIAVDIGQELHKNEDSEFTEQLLRILYDESYETYTQRWKEMSSLSEVMGKKVTPKHHKYLNQLNDSNLTYMAKSGFTPKAPGTSRFRLRV</sequence>
<evidence type="ECO:0000256" key="1">
    <source>
        <dbReference type="SAM" id="Phobius"/>
    </source>
</evidence>